<sequence>MFLILACGAFSGMMIISQASSIAMNLVGMNALSASVAVSILALFNTLGRLLAGIVSDKIGRARTLLIAAVLSIIGLLSLFFSHYENFFSFYFGISISGICFGSFMGVFPGFTTDHFGSKNNSVNYGIMFIGFASAGFFGPVIMNVTYTACGTYQVAFLIAMLLNIIVSVLIYVYRAIMARQY</sequence>
<feature type="domain" description="Major facilitator superfamily (MFS) profile" evidence="7">
    <location>
        <begin position="1"/>
        <end position="182"/>
    </location>
</feature>
<keyword evidence="3 6" id="KW-0812">Transmembrane</keyword>
<dbReference type="InterPro" id="IPR020846">
    <property type="entry name" value="MFS_dom"/>
</dbReference>
<dbReference type="Pfam" id="PF07690">
    <property type="entry name" value="MFS_1"/>
    <property type="match status" value="1"/>
</dbReference>
<dbReference type="RefSeq" id="WP_256130797.1">
    <property type="nucleotide sequence ID" value="NZ_JANFXK010000002.1"/>
</dbReference>
<evidence type="ECO:0000256" key="1">
    <source>
        <dbReference type="ARBA" id="ARBA00004651"/>
    </source>
</evidence>
<gene>
    <name evidence="8" type="ORF">NE619_02595</name>
</gene>
<evidence type="ECO:0000256" key="5">
    <source>
        <dbReference type="ARBA" id="ARBA00023136"/>
    </source>
</evidence>
<proteinExistence type="predicted"/>
<comment type="subcellular location">
    <subcellularLocation>
        <location evidence="1">Cell membrane</location>
        <topology evidence="1">Multi-pass membrane protein</topology>
    </subcellularLocation>
</comment>
<dbReference type="PANTHER" id="PTHR43385:SF1">
    <property type="entry name" value="RIBOFLAVIN TRANSPORTER RIBJ"/>
    <property type="match status" value="1"/>
</dbReference>
<evidence type="ECO:0000256" key="6">
    <source>
        <dbReference type="SAM" id="Phobius"/>
    </source>
</evidence>
<dbReference type="Proteomes" id="UP001524502">
    <property type="component" value="Unassembled WGS sequence"/>
</dbReference>
<dbReference type="InterPro" id="IPR036259">
    <property type="entry name" value="MFS_trans_sf"/>
</dbReference>
<feature type="transmembrane region" description="Helical" evidence="6">
    <location>
        <begin position="123"/>
        <end position="143"/>
    </location>
</feature>
<keyword evidence="9" id="KW-1185">Reference proteome</keyword>
<evidence type="ECO:0000256" key="3">
    <source>
        <dbReference type="ARBA" id="ARBA00022692"/>
    </source>
</evidence>
<dbReference type="Gene3D" id="1.20.1250.20">
    <property type="entry name" value="MFS general substrate transporter like domains"/>
    <property type="match status" value="1"/>
</dbReference>
<feature type="transmembrane region" description="Helical" evidence="6">
    <location>
        <begin position="90"/>
        <end position="111"/>
    </location>
</feature>
<evidence type="ECO:0000313" key="9">
    <source>
        <dbReference type="Proteomes" id="UP001524502"/>
    </source>
</evidence>
<dbReference type="PANTHER" id="PTHR43385">
    <property type="entry name" value="RIBOFLAVIN TRANSPORTER RIBJ"/>
    <property type="match status" value="1"/>
</dbReference>
<name>A0ABT1RK97_9FIRM</name>
<feature type="transmembrane region" description="Helical" evidence="6">
    <location>
        <begin position="155"/>
        <end position="174"/>
    </location>
</feature>
<feature type="transmembrane region" description="Helical" evidence="6">
    <location>
        <begin position="64"/>
        <end position="84"/>
    </location>
</feature>
<evidence type="ECO:0000259" key="7">
    <source>
        <dbReference type="PROSITE" id="PS50850"/>
    </source>
</evidence>
<dbReference type="InterPro" id="IPR052983">
    <property type="entry name" value="MFS_Riboflavin_Transporter"/>
</dbReference>
<dbReference type="SUPFAM" id="SSF103473">
    <property type="entry name" value="MFS general substrate transporter"/>
    <property type="match status" value="1"/>
</dbReference>
<keyword evidence="2" id="KW-0813">Transport</keyword>
<dbReference type="EMBL" id="JANFXK010000002">
    <property type="protein sequence ID" value="MCQ4635605.1"/>
    <property type="molecule type" value="Genomic_DNA"/>
</dbReference>
<keyword evidence="5 6" id="KW-0472">Membrane</keyword>
<evidence type="ECO:0000256" key="2">
    <source>
        <dbReference type="ARBA" id="ARBA00022448"/>
    </source>
</evidence>
<keyword evidence="4 6" id="KW-1133">Transmembrane helix</keyword>
<organism evidence="8 9">
    <name type="scientific">Anaerovorax odorimutans</name>
    <dbReference type="NCBI Taxonomy" id="109327"/>
    <lineage>
        <taxon>Bacteria</taxon>
        <taxon>Bacillati</taxon>
        <taxon>Bacillota</taxon>
        <taxon>Clostridia</taxon>
        <taxon>Peptostreptococcales</taxon>
        <taxon>Anaerovoracaceae</taxon>
        <taxon>Anaerovorax</taxon>
    </lineage>
</organism>
<dbReference type="InterPro" id="IPR011701">
    <property type="entry name" value="MFS"/>
</dbReference>
<evidence type="ECO:0000256" key="4">
    <source>
        <dbReference type="ARBA" id="ARBA00022989"/>
    </source>
</evidence>
<accession>A0ABT1RK97</accession>
<dbReference type="PROSITE" id="PS50850">
    <property type="entry name" value="MFS"/>
    <property type="match status" value="1"/>
</dbReference>
<evidence type="ECO:0000313" key="8">
    <source>
        <dbReference type="EMBL" id="MCQ4635605.1"/>
    </source>
</evidence>
<feature type="transmembrane region" description="Helical" evidence="6">
    <location>
        <begin position="31"/>
        <end position="52"/>
    </location>
</feature>
<comment type="caution">
    <text evidence="8">The sequence shown here is derived from an EMBL/GenBank/DDBJ whole genome shotgun (WGS) entry which is preliminary data.</text>
</comment>
<protein>
    <submittedName>
        <fullName evidence="8">MFS transporter</fullName>
    </submittedName>
</protein>
<reference evidence="8 9" key="1">
    <citation type="submission" date="2022-06" db="EMBL/GenBank/DDBJ databases">
        <title>Isolation of gut microbiota from human fecal samples.</title>
        <authorList>
            <person name="Pamer E.G."/>
            <person name="Barat B."/>
            <person name="Waligurski E."/>
            <person name="Medina S."/>
            <person name="Paddock L."/>
            <person name="Mostad J."/>
        </authorList>
    </citation>
    <scope>NUCLEOTIDE SEQUENCE [LARGE SCALE GENOMIC DNA]</scope>
    <source>
        <strain evidence="8 9">SL.3.17</strain>
    </source>
</reference>